<dbReference type="InterPro" id="IPR036388">
    <property type="entry name" value="WH-like_DNA-bd_sf"/>
</dbReference>
<evidence type="ECO:0000313" key="5">
    <source>
        <dbReference type="EMBL" id="ABP71148.1"/>
    </source>
</evidence>
<organism evidence="5">
    <name type="scientific">Cereibacter sphaeroides (strain ATCC 17025 / ATH 2.4.3)</name>
    <name type="common">Rhodobacter sphaeroides</name>
    <dbReference type="NCBI Taxonomy" id="349102"/>
    <lineage>
        <taxon>Bacteria</taxon>
        <taxon>Pseudomonadati</taxon>
        <taxon>Pseudomonadota</taxon>
        <taxon>Alphaproteobacteria</taxon>
        <taxon>Rhodobacterales</taxon>
        <taxon>Paracoccaceae</taxon>
        <taxon>Cereibacter</taxon>
    </lineage>
</organism>
<protein>
    <submittedName>
        <fullName evidence="5">Transcriptional regulator, MarR family</fullName>
    </submittedName>
</protein>
<dbReference type="PANTHER" id="PTHR42756">
    <property type="entry name" value="TRANSCRIPTIONAL REGULATOR, MARR"/>
    <property type="match status" value="1"/>
</dbReference>
<feature type="domain" description="HTH marR-type" evidence="4">
    <location>
        <begin position="5"/>
        <end position="137"/>
    </location>
</feature>
<gene>
    <name evidence="5" type="ordered locus">Rsph17025_2258</name>
</gene>
<dbReference type="eggNOG" id="COG1846">
    <property type="taxonomic scope" value="Bacteria"/>
</dbReference>
<sequence precursor="true">MKKDTDRLGLLLHDATRAVRKRFESRTSHLGLSTAQWRLLAQLSREPRATQARLADLLDIEPISVSRLIDRMELGGWVRREPDPCDRRARLVAPTEKTLAAYAGIQTIADEVYDEALEGIPAERRGELAAMLRTIVTNLHDAEAEDRHPCIKASR</sequence>
<dbReference type="Gene3D" id="1.10.10.10">
    <property type="entry name" value="Winged helix-like DNA-binding domain superfamily/Winged helix DNA-binding domain"/>
    <property type="match status" value="1"/>
</dbReference>
<dbReference type="PANTHER" id="PTHR42756:SF1">
    <property type="entry name" value="TRANSCRIPTIONAL REPRESSOR OF EMRAB OPERON"/>
    <property type="match status" value="1"/>
</dbReference>
<dbReference type="BioCyc" id="RSPH349102:G1G8M-2330-MONOMER"/>
<dbReference type="PROSITE" id="PS50995">
    <property type="entry name" value="HTH_MARR_2"/>
    <property type="match status" value="1"/>
</dbReference>
<dbReference type="GO" id="GO:0003677">
    <property type="term" value="F:DNA binding"/>
    <property type="evidence" value="ECO:0007669"/>
    <property type="project" value="UniProtKB-KW"/>
</dbReference>
<accession>A4WUT4</accession>
<dbReference type="SUPFAM" id="SSF46785">
    <property type="entry name" value="Winged helix' DNA-binding domain"/>
    <property type="match status" value="1"/>
</dbReference>
<dbReference type="STRING" id="349102.Rsph17025_2258"/>
<dbReference type="InterPro" id="IPR000835">
    <property type="entry name" value="HTH_MarR-typ"/>
</dbReference>
<reference evidence="5" key="1">
    <citation type="submission" date="2007-04" db="EMBL/GenBank/DDBJ databases">
        <title>Complete sequence of chromosome of Rhodobacter sphaeroides ATCC 17025.</title>
        <authorList>
            <consortium name="US DOE Joint Genome Institute"/>
            <person name="Copeland A."/>
            <person name="Lucas S."/>
            <person name="Lapidus A."/>
            <person name="Barry K."/>
            <person name="Detter J.C."/>
            <person name="Glavina del Rio T."/>
            <person name="Hammon N."/>
            <person name="Israni S."/>
            <person name="Dalin E."/>
            <person name="Tice H."/>
            <person name="Pitluck S."/>
            <person name="Chertkov O."/>
            <person name="Brettin T."/>
            <person name="Bruce D."/>
            <person name="Han C."/>
            <person name="Schmutz J."/>
            <person name="Larimer F."/>
            <person name="Land M."/>
            <person name="Hauser L."/>
            <person name="Kyrpides N."/>
            <person name="Kim E."/>
            <person name="Richardson P."/>
            <person name="Mackenzie C."/>
            <person name="Choudhary M."/>
            <person name="Donohue T.J."/>
            <person name="Kaplan S."/>
        </authorList>
    </citation>
    <scope>NUCLEOTIDE SEQUENCE [LARGE SCALE GENOMIC DNA]</scope>
    <source>
        <strain evidence="5">ATCC 17025</strain>
    </source>
</reference>
<keyword evidence="3" id="KW-0804">Transcription</keyword>
<proteinExistence type="predicted"/>
<dbReference type="GO" id="GO:0003700">
    <property type="term" value="F:DNA-binding transcription factor activity"/>
    <property type="evidence" value="ECO:0007669"/>
    <property type="project" value="InterPro"/>
</dbReference>
<dbReference type="KEGG" id="rsq:Rsph17025_2258"/>
<dbReference type="AlphaFoldDB" id="A4WUT4"/>
<dbReference type="PRINTS" id="PR00598">
    <property type="entry name" value="HTHMARR"/>
</dbReference>
<evidence type="ECO:0000256" key="3">
    <source>
        <dbReference type="ARBA" id="ARBA00023163"/>
    </source>
</evidence>
<dbReference type="SMART" id="SM00347">
    <property type="entry name" value="HTH_MARR"/>
    <property type="match status" value="1"/>
</dbReference>
<dbReference type="Pfam" id="PF12802">
    <property type="entry name" value="MarR_2"/>
    <property type="match status" value="1"/>
</dbReference>
<dbReference type="HOGENOM" id="CLU_083287_18_2_5"/>
<keyword evidence="1" id="KW-0805">Transcription regulation</keyword>
<dbReference type="EMBL" id="CP000661">
    <property type="protein sequence ID" value="ABP71148.1"/>
    <property type="molecule type" value="Genomic_DNA"/>
</dbReference>
<keyword evidence="2" id="KW-0238">DNA-binding</keyword>
<evidence type="ECO:0000256" key="2">
    <source>
        <dbReference type="ARBA" id="ARBA00023125"/>
    </source>
</evidence>
<evidence type="ECO:0000259" key="4">
    <source>
        <dbReference type="PROSITE" id="PS50995"/>
    </source>
</evidence>
<dbReference type="InterPro" id="IPR036390">
    <property type="entry name" value="WH_DNA-bd_sf"/>
</dbReference>
<evidence type="ECO:0000256" key="1">
    <source>
        <dbReference type="ARBA" id="ARBA00023015"/>
    </source>
</evidence>
<name>A4WUT4_CERS5</name>